<evidence type="ECO:0000313" key="8">
    <source>
        <dbReference type="EMBL" id="SVA24545.1"/>
    </source>
</evidence>
<feature type="domain" description="FAD dependent oxidoreductase" evidence="6">
    <location>
        <begin position="15"/>
        <end position="396"/>
    </location>
</feature>
<proteinExistence type="inferred from homology"/>
<evidence type="ECO:0000256" key="1">
    <source>
        <dbReference type="ARBA" id="ARBA00001974"/>
    </source>
</evidence>
<evidence type="ECO:0000256" key="4">
    <source>
        <dbReference type="ARBA" id="ARBA00022827"/>
    </source>
</evidence>
<reference evidence="8" key="1">
    <citation type="submission" date="2018-05" db="EMBL/GenBank/DDBJ databases">
        <authorList>
            <person name="Lanie J.A."/>
            <person name="Ng W.-L."/>
            <person name="Kazmierczak K.M."/>
            <person name="Andrzejewski T.M."/>
            <person name="Davidsen T.M."/>
            <person name="Wayne K.J."/>
            <person name="Tettelin H."/>
            <person name="Glass J.I."/>
            <person name="Rusch D."/>
            <person name="Podicherti R."/>
            <person name="Tsui H.-C.T."/>
            <person name="Winkler M.E."/>
        </authorList>
    </citation>
    <scope>NUCLEOTIDE SEQUENCE</scope>
</reference>
<evidence type="ECO:0000259" key="7">
    <source>
        <dbReference type="Pfam" id="PF16901"/>
    </source>
</evidence>
<evidence type="ECO:0000256" key="3">
    <source>
        <dbReference type="ARBA" id="ARBA00022630"/>
    </source>
</evidence>
<comment type="similarity">
    <text evidence="2">Belongs to the FAD-dependent glycerol-3-phosphate dehydrogenase family.</text>
</comment>
<keyword evidence="5" id="KW-0560">Oxidoreductase</keyword>
<gene>
    <name evidence="8" type="ORF">METZ01_LOCUS77399</name>
</gene>
<dbReference type="InterPro" id="IPR036188">
    <property type="entry name" value="FAD/NAD-bd_sf"/>
</dbReference>
<keyword evidence="3" id="KW-0285">Flavoprotein</keyword>
<dbReference type="AlphaFoldDB" id="A0A381U8I5"/>
<dbReference type="Gene3D" id="3.30.9.10">
    <property type="entry name" value="D-Amino Acid Oxidase, subunit A, domain 2"/>
    <property type="match status" value="1"/>
</dbReference>
<dbReference type="PRINTS" id="PR01001">
    <property type="entry name" value="FADG3PDH"/>
</dbReference>
<keyword evidence="4" id="KW-0274">FAD</keyword>
<dbReference type="EMBL" id="UINC01005949">
    <property type="protein sequence ID" value="SVA24545.1"/>
    <property type="molecule type" value="Genomic_DNA"/>
</dbReference>
<sequence>MNRSELSELSDKSFDVIVVGAGINGAGAAQQLVSDGYRVLIIDKGDFAGGATSKSSRILHCGLRHLAPGKSIWDFVFHPSKFYLACHNARKSMIARSDISSSMKELVRPFRFCFPIFKDDPYRSWQVDFAFKLLNLLGPHDNSLEYQRFSGENLQKIPFKNWFRDSKQLQSVSVFKDYQFISAARLVVDTIRDAAEMGATVRNYTLMQQSKQLAEGWQLTLRDVLTSEEVMVKTKLILNVTGPWGNRFNQTLKSVIPDKVIGLKGAHIVVKLPEEFSEWGIMIINRVNEPMYFLPWHGMHYIGLNRTPYDGNLDEVKATEDEAEWLLGEVNYVFPQLSLQRKDILYSYAGIHPVTFDASDPQGNREVVVHDLASEGLHNVLMLTGGPIMTYRLIAKQLLKEVSKRCVPTLAKQHPSSGSSEVTKLLRNSRSASVEMNISDEILKKIIVEEQPVSLADILLRRTGIGWDIDQGKSAVPGVATVMAELCGWDEQRKEKEMQLFHQHIKEIYQVQKYWGDSVCD</sequence>
<dbReference type="InterPro" id="IPR006076">
    <property type="entry name" value="FAD-dep_OxRdtase"/>
</dbReference>
<name>A0A381U8I5_9ZZZZ</name>
<evidence type="ECO:0000256" key="2">
    <source>
        <dbReference type="ARBA" id="ARBA00007330"/>
    </source>
</evidence>
<dbReference type="SUPFAM" id="SSF51905">
    <property type="entry name" value="FAD/NAD(P)-binding domain"/>
    <property type="match status" value="1"/>
</dbReference>
<dbReference type="InterPro" id="IPR038299">
    <property type="entry name" value="DAO_C_sf"/>
</dbReference>
<evidence type="ECO:0000256" key="5">
    <source>
        <dbReference type="ARBA" id="ARBA00023002"/>
    </source>
</evidence>
<organism evidence="8">
    <name type="scientific">marine metagenome</name>
    <dbReference type="NCBI Taxonomy" id="408172"/>
    <lineage>
        <taxon>unclassified sequences</taxon>
        <taxon>metagenomes</taxon>
        <taxon>ecological metagenomes</taxon>
    </lineage>
</organism>
<dbReference type="InterPro" id="IPR000447">
    <property type="entry name" value="G3P_DH_FAD-dep"/>
</dbReference>
<protein>
    <recommendedName>
        <fullName evidence="9">FAD dependent oxidoreductase domain-containing protein</fullName>
    </recommendedName>
</protein>
<dbReference type="PANTHER" id="PTHR11985:SF15">
    <property type="entry name" value="GLYCEROL-3-PHOSPHATE DEHYDROGENASE, MITOCHONDRIAL"/>
    <property type="match status" value="1"/>
</dbReference>
<dbReference type="Gene3D" id="1.10.8.870">
    <property type="entry name" value="Alpha-glycerophosphate oxidase, cap domain"/>
    <property type="match status" value="1"/>
</dbReference>
<feature type="domain" description="Alpha-glycerophosphate oxidase C-terminal" evidence="7">
    <location>
        <begin position="447"/>
        <end position="494"/>
    </location>
</feature>
<dbReference type="Pfam" id="PF16901">
    <property type="entry name" value="DAO_C"/>
    <property type="match status" value="1"/>
</dbReference>
<dbReference type="Gene3D" id="3.50.50.60">
    <property type="entry name" value="FAD/NAD(P)-binding domain"/>
    <property type="match status" value="1"/>
</dbReference>
<accession>A0A381U8I5</accession>
<dbReference type="GO" id="GO:0046168">
    <property type="term" value="P:glycerol-3-phosphate catabolic process"/>
    <property type="evidence" value="ECO:0007669"/>
    <property type="project" value="TreeGrafter"/>
</dbReference>
<comment type="cofactor">
    <cofactor evidence="1">
        <name>FAD</name>
        <dbReference type="ChEBI" id="CHEBI:57692"/>
    </cofactor>
</comment>
<evidence type="ECO:0008006" key="9">
    <source>
        <dbReference type="Google" id="ProtNLM"/>
    </source>
</evidence>
<dbReference type="InterPro" id="IPR031656">
    <property type="entry name" value="DAO_C"/>
</dbReference>
<dbReference type="PANTHER" id="PTHR11985">
    <property type="entry name" value="GLYCEROL-3-PHOSPHATE DEHYDROGENASE"/>
    <property type="match status" value="1"/>
</dbReference>
<dbReference type="GO" id="GO:0004368">
    <property type="term" value="F:glycerol-3-phosphate dehydrogenase (quinone) activity"/>
    <property type="evidence" value="ECO:0007669"/>
    <property type="project" value="InterPro"/>
</dbReference>
<evidence type="ECO:0000259" key="6">
    <source>
        <dbReference type="Pfam" id="PF01266"/>
    </source>
</evidence>
<dbReference type="Pfam" id="PF01266">
    <property type="entry name" value="DAO"/>
    <property type="match status" value="1"/>
</dbReference>